<keyword evidence="1" id="KW-0812">Transmembrane</keyword>
<accession>A0AAP5LPI1</accession>
<dbReference type="RefSeq" id="WP_310144498.1">
    <property type="nucleotide sequence ID" value="NZ_JAVDTR010000016.1"/>
</dbReference>
<protein>
    <submittedName>
        <fullName evidence="2">Membrane protein</fullName>
    </submittedName>
</protein>
<reference evidence="2" key="1">
    <citation type="submission" date="2023-07" db="EMBL/GenBank/DDBJ databases">
        <title>Sorghum-associated microbial communities from plants grown in Nebraska, USA.</title>
        <authorList>
            <person name="Schachtman D."/>
        </authorList>
    </citation>
    <scope>NUCLEOTIDE SEQUENCE</scope>
    <source>
        <strain evidence="2">BE80</strain>
    </source>
</reference>
<dbReference type="Proteomes" id="UP001254832">
    <property type="component" value="Unassembled WGS sequence"/>
</dbReference>
<keyword evidence="1" id="KW-1133">Transmembrane helix</keyword>
<comment type="caution">
    <text evidence="2">The sequence shown here is derived from an EMBL/GenBank/DDBJ whole genome shotgun (WGS) entry which is preliminary data.</text>
</comment>
<proteinExistence type="predicted"/>
<dbReference type="InterPro" id="IPR009793">
    <property type="entry name" value="DUF1361"/>
</dbReference>
<organism evidence="2 3">
    <name type="scientific">Paenibacillus amylolyticus</name>
    <dbReference type="NCBI Taxonomy" id="1451"/>
    <lineage>
        <taxon>Bacteria</taxon>
        <taxon>Bacillati</taxon>
        <taxon>Bacillota</taxon>
        <taxon>Bacilli</taxon>
        <taxon>Bacillales</taxon>
        <taxon>Paenibacillaceae</taxon>
        <taxon>Paenibacillus</taxon>
    </lineage>
</organism>
<feature type="transmembrane region" description="Helical" evidence="1">
    <location>
        <begin position="118"/>
        <end position="138"/>
    </location>
</feature>
<evidence type="ECO:0000256" key="1">
    <source>
        <dbReference type="SAM" id="Phobius"/>
    </source>
</evidence>
<dbReference type="EMBL" id="JAVDTR010000016">
    <property type="protein sequence ID" value="MDR6726321.1"/>
    <property type="molecule type" value="Genomic_DNA"/>
</dbReference>
<feature type="transmembrane region" description="Helical" evidence="1">
    <location>
        <begin position="150"/>
        <end position="173"/>
    </location>
</feature>
<evidence type="ECO:0000313" key="2">
    <source>
        <dbReference type="EMBL" id="MDR6726321.1"/>
    </source>
</evidence>
<feature type="transmembrane region" description="Helical" evidence="1">
    <location>
        <begin position="205"/>
        <end position="227"/>
    </location>
</feature>
<sequence length="233" mass="26628">MNNNKTAIEDIKLISVLVLATLCCLGLAQYLRVQSDKNMFNFLSWDVFLAWVPFILSSIIRYISGKKITKLSLIGIGLLSVVWLFFLPNSAYLFTEILHSFRYLDAQGEARFWFQMDFWYSLTVTFGVAIIGLFLSICSIHQVHRMLNRMMSRVSSMLIIAVIILLSSLGVYIGRFNRWNSWDLLSQPEQILRDLMTDISSGRGILIEFVAILFTIQVFGYAILGLLTARSSK</sequence>
<feature type="transmembrane region" description="Helical" evidence="1">
    <location>
        <begin position="12"/>
        <end position="31"/>
    </location>
</feature>
<name>A0AAP5LPI1_PAEAM</name>
<feature type="transmembrane region" description="Helical" evidence="1">
    <location>
        <begin position="43"/>
        <end position="64"/>
    </location>
</feature>
<dbReference type="AlphaFoldDB" id="A0AAP5LPI1"/>
<dbReference type="Pfam" id="PF07099">
    <property type="entry name" value="DUF1361"/>
    <property type="match status" value="1"/>
</dbReference>
<evidence type="ECO:0000313" key="3">
    <source>
        <dbReference type="Proteomes" id="UP001254832"/>
    </source>
</evidence>
<keyword evidence="1" id="KW-0472">Membrane</keyword>
<feature type="transmembrane region" description="Helical" evidence="1">
    <location>
        <begin position="71"/>
        <end position="94"/>
    </location>
</feature>
<gene>
    <name evidence="2" type="ORF">J2W91_004832</name>
</gene>